<feature type="binding site" evidence="16">
    <location>
        <position position="99"/>
    </location>
    <ligand>
        <name>Zn(2+)</name>
        <dbReference type="ChEBI" id="CHEBI:29105"/>
    </ligand>
</feature>
<feature type="binding site" evidence="16">
    <location>
        <position position="126"/>
    </location>
    <ligand>
        <name>Mg(2+)</name>
        <dbReference type="ChEBI" id="CHEBI:18420"/>
    </ligand>
</feature>
<evidence type="ECO:0000256" key="16">
    <source>
        <dbReference type="PIRSR" id="PIRSR004682-4"/>
    </source>
</evidence>
<feature type="binding site" evidence="16">
    <location>
        <position position="89"/>
    </location>
    <ligand>
        <name>Zn(2+)</name>
        <dbReference type="ChEBI" id="CHEBI:29105"/>
    </ligand>
</feature>
<dbReference type="SUPFAM" id="SSF56784">
    <property type="entry name" value="HAD-like"/>
    <property type="match status" value="1"/>
</dbReference>
<evidence type="ECO:0000256" key="3">
    <source>
        <dbReference type="ARBA" id="ARBA00001947"/>
    </source>
</evidence>
<evidence type="ECO:0000256" key="2">
    <source>
        <dbReference type="ARBA" id="ARBA00001946"/>
    </source>
</evidence>
<comment type="cofactor">
    <cofactor evidence="2 16">
        <name>Mg(2+)</name>
        <dbReference type="ChEBI" id="CHEBI:18420"/>
    </cofactor>
</comment>
<feature type="active site" description="Proton donor" evidence="15">
    <location>
        <position position="9"/>
    </location>
</feature>
<feature type="binding site" evidence="16">
    <location>
        <position position="9"/>
    </location>
    <ligand>
        <name>Mg(2+)</name>
        <dbReference type="ChEBI" id="CHEBI:18420"/>
    </ligand>
</feature>
<dbReference type="GO" id="GO:0005975">
    <property type="term" value="P:carbohydrate metabolic process"/>
    <property type="evidence" value="ECO:0007669"/>
    <property type="project" value="InterPro"/>
</dbReference>
<dbReference type="Proteomes" id="UP000262004">
    <property type="component" value="Chromosome"/>
</dbReference>
<evidence type="ECO:0000256" key="11">
    <source>
        <dbReference type="ARBA" id="ARBA00022842"/>
    </source>
</evidence>
<keyword evidence="8 16" id="KW-0479">Metal-binding</keyword>
<feature type="binding site" evidence="16">
    <location>
        <position position="91"/>
    </location>
    <ligand>
        <name>Zn(2+)</name>
        <dbReference type="ChEBI" id="CHEBI:29105"/>
    </ligand>
</feature>
<dbReference type="NCBIfam" id="TIGR01656">
    <property type="entry name" value="Histidinol-ppas"/>
    <property type="match status" value="1"/>
</dbReference>
<evidence type="ECO:0000256" key="14">
    <source>
        <dbReference type="PIRNR" id="PIRNR004682"/>
    </source>
</evidence>
<dbReference type="AlphaFoldDB" id="A0A2Z6DWX9"/>
<dbReference type="KEGG" id="htl:HPTL_0679"/>
<dbReference type="PANTHER" id="PTHR42891:SF1">
    <property type="entry name" value="D-GLYCERO-BETA-D-MANNO-HEPTOSE-1,7-BISPHOSPHATE 7-PHOSPHATASE"/>
    <property type="match status" value="1"/>
</dbReference>
<dbReference type="EC" id="3.1.3.-" evidence="14"/>
<dbReference type="RefSeq" id="WP_119334738.1">
    <property type="nucleotide sequence ID" value="NZ_AP018558.1"/>
</dbReference>
<comment type="similarity">
    <text evidence="13 14">Belongs to the gmhB family.</text>
</comment>
<protein>
    <recommendedName>
        <fullName evidence="14">D,D-heptose 1,7-bisphosphate phosphatase</fullName>
        <ecNumber evidence="14">3.1.3.-</ecNumber>
    </recommendedName>
</protein>
<evidence type="ECO:0000256" key="10">
    <source>
        <dbReference type="ARBA" id="ARBA00022833"/>
    </source>
</evidence>
<evidence type="ECO:0000256" key="13">
    <source>
        <dbReference type="ARBA" id="ARBA00061616"/>
    </source>
</evidence>
<dbReference type="OrthoDB" id="9781367at2"/>
<dbReference type="EMBL" id="AP018558">
    <property type="protein sequence ID" value="BBD76947.1"/>
    <property type="molecule type" value="Genomic_DNA"/>
</dbReference>
<dbReference type="Gene3D" id="3.40.50.1000">
    <property type="entry name" value="HAD superfamily/HAD-like"/>
    <property type="match status" value="1"/>
</dbReference>
<evidence type="ECO:0000256" key="1">
    <source>
        <dbReference type="ARBA" id="ARBA00001226"/>
    </source>
</evidence>
<comment type="catalytic activity">
    <reaction evidence="1">
        <text>D-glycero-beta-D-manno-heptose 1,7-bisphosphate + H2O = D-glycero-beta-D-manno-heptose 1-phosphate + phosphate</text>
        <dbReference type="Rhea" id="RHEA:28518"/>
        <dbReference type="ChEBI" id="CHEBI:15377"/>
        <dbReference type="ChEBI" id="CHEBI:43474"/>
        <dbReference type="ChEBI" id="CHEBI:60208"/>
        <dbReference type="ChEBI" id="CHEBI:61593"/>
        <dbReference type="EC" id="3.1.3.82"/>
    </reaction>
</comment>
<dbReference type="InterPro" id="IPR006543">
    <property type="entry name" value="Histidinol-phos"/>
</dbReference>
<evidence type="ECO:0000313" key="17">
    <source>
        <dbReference type="EMBL" id="BBD76947.1"/>
    </source>
</evidence>
<evidence type="ECO:0000256" key="8">
    <source>
        <dbReference type="ARBA" id="ARBA00022723"/>
    </source>
</evidence>
<feature type="binding site" evidence="16">
    <location>
        <position position="97"/>
    </location>
    <ligand>
        <name>Zn(2+)</name>
        <dbReference type="ChEBI" id="CHEBI:29105"/>
    </ligand>
</feature>
<keyword evidence="7 14" id="KW-0963">Cytoplasm</keyword>
<keyword evidence="10 16" id="KW-0862">Zinc</keyword>
<dbReference type="PIRSF" id="PIRSF004682">
    <property type="entry name" value="GmhB"/>
    <property type="match status" value="1"/>
</dbReference>
<keyword evidence="9 14" id="KW-0378">Hydrolase</keyword>
<dbReference type="InterPro" id="IPR023214">
    <property type="entry name" value="HAD_sf"/>
</dbReference>
<keyword evidence="12 14" id="KW-0119">Carbohydrate metabolism</keyword>
<dbReference type="GO" id="GO:0005737">
    <property type="term" value="C:cytoplasm"/>
    <property type="evidence" value="ECO:0007669"/>
    <property type="project" value="UniProtKB-SubCell"/>
</dbReference>
<comment type="subcellular location">
    <subcellularLocation>
        <location evidence="4 14">Cytoplasm</location>
    </subcellularLocation>
</comment>
<evidence type="ECO:0000256" key="7">
    <source>
        <dbReference type="ARBA" id="ARBA00022490"/>
    </source>
</evidence>
<dbReference type="Pfam" id="PF13242">
    <property type="entry name" value="Hydrolase_like"/>
    <property type="match status" value="1"/>
</dbReference>
<dbReference type="NCBIfam" id="TIGR01662">
    <property type="entry name" value="HAD-SF-IIIA"/>
    <property type="match status" value="1"/>
</dbReference>
<dbReference type="PANTHER" id="PTHR42891">
    <property type="entry name" value="D-GLYCERO-BETA-D-MANNO-HEPTOSE-1,7-BISPHOSPHATE 7-PHOSPHATASE"/>
    <property type="match status" value="1"/>
</dbReference>
<dbReference type="CDD" id="cd07503">
    <property type="entry name" value="HAD_HisB-N"/>
    <property type="match status" value="1"/>
</dbReference>
<feature type="active site" description="Nucleophile" evidence="15">
    <location>
        <position position="7"/>
    </location>
</feature>
<comment type="subunit">
    <text evidence="6">Monomer.</text>
</comment>
<evidence type="ECO:0000256" key="5">
    <source>
        <dbReference type="ARBA" id="ARBA00004708"/>
    </source>
</evidence>
<evidence type="ECO:0000256" key="15">
    <source>
        <dbReference type="PIRSR" id="PIRSR004682-1"/>
    </source>
</evidence>
<feature type="binding site" evidence="16">
    <location>
        <position position="7"/>
    </location>
    <ligand>
        <name>Mg(2+)</name>
        <dbReference type="ChEBI" id="CHEBI:18420"/>
    </ligand>
</feature>
<proteinExistence type="inferred from homology"/>
<evidence type="ECO:0000256" key="12">
    <source>
        <dbReference type="ARBA" id="ARBA00023277"/>
    </source>
</evidence>
<evidence type="ECO:0000256" key="6">
    <source>
        <dbReference type="ARBA" id="ARBA00011245"/>
    </source>
</evidence>
<keyword evidence="18" id="KW-1185">Reference proteome</keyword>
<comment type="cofactor">
    <cofactor evidence="3 16">
        <name>Zn(2+)</name>
        <dbReference type="ChEBI" id="CHEBI:29105"/>
    </cofactor>
</comment>
<sequence length="184" mass="19962">MKVIVLDRDGVINEPRKPFLRGPEDWVPLPGAIEAISLLTQWGWRVVLAINQSVIGRGLITVDTMNAIHERLIKQAATEGGRIHAIFFCPHAADADCACRKPKPGMLRTIAQRFGVDMAKVPVVGDRLRDLRAAAAIGAQPWLVRTGFGAETEREAASELPPGTQVVDDLLAVAKMLIAQASSR</sequence>
<dbReference type="GO" id="GO:0034200">
    <property type="term" value="F:D-glycero-beta-D-manno-heptose 1,7-bisphosphate 7-phosphatase activity"/>
    <property type="evidence" value="ECO:0007669"/>
    <property type="project" value="UniProtKB-EC"/>
</dbReference>
<evidence type="ECO:0000256" key="4">
    <source>
        <dbReference type="ARBA" id="ARBA00004496"/>
    </source>
</evidence>
<dbReference type="InterPro" id="IPR036412">
    <property type="entry name" value="HAD-like_sf"/>
</dbReference>
<gene>
    <name evidence="17" type="ORF">HPTL_0679</name>
</gene>
<dbReference type="GO" id="GO:0046872">
    <property type="term" value="F:metal ion binding"/>
    <property type="evidence" value="ECO:0007669"/>
    <property type="project" value="UniProtKB-KW"/>
</dbReference>
<evidence type="ECO:0000256" key="9">
    <source>
        <dbReference type="ARBA" id="ARBA00022801"/>
    </source>
</evidence>
<accession>A0A2Z6DWX9</accession>
<evidence type="ECO:0000313" key="18">
    <source>
        <dbReference type="Proteomes" id="UP000262004"/>
    </source>
</evidence>
<keyword evidence="11 16" id="KW-0460">Magnesium</keyword>
<name>A0A2Z6DWX9_HYDTE</name>
<dbReference type="InterPro" id="IPR004446">
    <property type="entry name" value="Heptose_bisP_phosphatase"/>
</dbReference>
<dbReference type="InterPro" id="IPR006549">
    <property type="entry name" value="HAD-SF_hydro_IIIA"/>
</dbReference>
<organism evidence="17 18">
    <name type="scientific">Hydrogenophilus thermoluteolus</name>
    <name type="common">Pseudomonas hydrogenothermophila</name>
    <dbReference type="NCBI Taxonomy" id="297"/>
    <lineage>
        <taxon>Bacteria</taxon>
        <taxon>Pseudomonadati</taxon>
        <taxon>Pseudomonadota</taxon>
        <taxon>Hydrogenophilia</taxon>
        <taxon>Hydrogenophilales</taxon>
        <taxon>Hydrogenophilaceae</taxon>
        <taxon>Hydrogenophilus</taxon>
    </lineage>
</organism>
<reference evidence="17 18" key="1">
    <citation type="submission" date="2018-04" db="EMBL/GenBank/DDBJ databases">
        <title>Complete genome sequence of Hydrogenophilus thermoluteolus TH-1.</title>
        <authorList>
            <person name="Arai H."/>
        </authorList>
    </citation>
    <scope>NUCLEOTIDE SEQUENCE [LARGE SCALE GENOMIC DNA]</scope>
    <source>
        <strain evidence="17 18">TH-1</strain>
    </source>
</reference>
<dbReference type="FunFam" id="3.40.50.1000:FF:000168">
    <property type="entry name" value="D,D-heptose 1,7-bisphosphate phosphatase"/>
    <property type="match status" value="1"/>
</dbReference>
<comment type="pathway">
    <text evidence="5">Nucleotide-sugar biosynthesis; ADP-L-glycero-beta-D-manno-heptose biosynthesis; ADP-L-glycero-beta-D-manno-heptose from D-glycero-beta-D-manno-heptose 7-phosphate: step 2/4.</text>
</comment>
<dbReference type="NCBIfam" id="NF006506">
    <property type="entry name" value="PRK08942.1"/>
    <property type="match status" value="1"/>
</dbReference>